<dbReference type="EMBL" id="QTJV01000013">
    <property type="protein sequence ID" value="RFM31508.1"/>
    <property type="molecule type" value="Genomic_DNA"/>
</dbReference>
<keyword evidence="1" id="KW-0732">Signal</keyword>
<gene>
    <name evidence="2" type="ORF">DXN04_27690</name>
</gene>
<dbReference type="PROSITE" id="PS51257">
    <property type="entry name" value="PROKAR_LIPOPROTEIN"/>
    <property type="match status" value="1"/>
</dbReference>
<organism evidence="2 3">
    <name type="scientific">Chitinophaga silvisoli</name>
    <dbReference type="NCBI Taxonomy" id="2291814"/>
    <lineage>
        <taxon>Bacteria</taxon>
        <taxon>Pseudomonadati</taxon>
        <taxon>Bacteroidota</taxon>
        <taxon>Chitinophagia</taxon>
        <taxon>Chitinophagales</taxon>
        <taxon>Chitinophagaceae</taxon>
        <taxon>Chitinophaga</taxon>
    </lineage>
</organism>
<dbReference type="Proteomes" id="UP000261174">
    <property type="component" value="Unassembled WGS sequence"/>
</dbReference>
<dbReference type="InterPro" id="IPR014867">
    <property type="entry name" value="Spore_coat_CotH_CotH2/3/7"/>
</dbReference>
<name>A0A3E1NUS5_9BACT</name>
<dbReference type="Gene3D" id="2.60.40.2340">
    <property type="match status" value="1"/>
</dbReference>
<evidence type="ECO:0000313" key="3">
    <source>
        <dbReference type="Proteomes" id="UP000261174"/>
    </source>
</evidence>
<keyword evidence="3" id="KW-1185">Reference proteome</keyword>
<dbReference type="AlphaFoldDB" id="A0A3E1NUS5"/>
<evidence type="ECO:0000313" key="2">
    <source>
        <dbReference type="EMBL" id="RFM31508.1"/>
    </source>
</evidence>
<feature type="signal peptide" evidence="1">
    <location>
        <begin position="1"/>
        <end position="25"/>
    </location>
</feature>
<comment type="caution">
    <text evidence="2">The sequence shown here is derived from an EMBL/GenBank/DDBJ whole genome shotgun (WGS) entry which is preliminary data.</text>
</comment>
<protein>
    <recommendedName>
        <fullName evidence="4">DUF5018 domain-containing protein</fullName>
    </recommendedName>
</protein>
<dbReference type="OrthoDB" id="9803752at2"/>
<sequence length="512" mass="58146">MKRPQLFRKRHAMLLFMLTVSYACKKEVLVQTLTQVTAANNFYRFWFDTAQNRLYLNDTIDMTISGNTITGRIPYYSDPGNLIPSFESAGATVTVNDSIQTSGITPQNFKKPLTYTVTSTDGAKTDYTVKLVNFTGLPVIKIKTEAPVTSKDTYVKGSVSIDGAGQYADLATATMQIKGHGGTTWGNPKNPYKIKFDSKTSVLGEPKAKDWLLIANYFDKTMLRNATAYYMGQLSNQDWTPHGHFAEVFMNDVYIGTYLVMEKIETGTNRINVGDNGYVLEVDQLGRLAPDDIYFQTMGLTITIKDPDVTPGDAKYNYIHQYVYMAEVALYSPNFTDSTEGYNKYLDVNSFVDWYLVNEITKNNDAVFYSSCYMNLKPGGKLKMGPIWDFDIALGNVNYNNNQDYTGFWVKNALWISRLFDDPAFVAKVKARWPYFKAKENDILAFINKNAAELKWAVVENNNKYNTLYNYTFPNYAIWGSYNNEVLYMKTWLHNRIAWLDQAFAGLGSAVN</sequence>
<reference evidence="2 3" key="1">
    <citation type="submission" date="2018-08" db="EMBL/GenBank/DDBJ databases">
        <title>Chitinophaga sp. K20C18050901, a novel bacterium isolated from forest soil.</title>
        <authorList>
            <person name="Wang C."/>
        </authorList>
    </citation>
    <scope>NUCLEOTIDE SEQUENCE [LARGE SCALE GENOMIC DNA]</scope>
    <source>
        <strain evidence="2 3">K20C18050901</strain>
    </source>
</reference>
<dbReference type="RefSeq" id="WP_116856664.1">
    <property type="nucleotide sequence ID" value="NZ_QTJV01000013.1"/>
</dbReference>
<feature type="chain" id="PRO_5017763421" description="DUF5018 domain-containing protein" evidence="1">
    <location>
        <begin position="26"/>
        <end position="512"/>
    </location>
</feature>
<proteinExistence type="predicted"/>
<evidence type="ECO:0008006" key="4">
    <source>
        <dbReference type="Google" id="ProtNLM"/>
    </source>
</evidence>
<accession>A0A3E1NUS5</accession>
<evidence type="ECO:0000256" key="1">
    <source>
        <dbReference type="SAM" id="SignalP"/>
    </source>
</evidence>
<dbReference type="Pfam" id="PF08757">
    <property type="entry name" value="CotH"/>
    <property type="match status" value="1"/>
</dbReference>